<sequence length="98" mass="11105">MSHLFLFHSGTPCLMSLYDILICLSVHDIRHSPIGAAILFWLVPEGFYVSLSCSIWIASTRFVLKGFLDLQYSKSCLHSLMEITACGLHCSPEKRRLM</sequence>
<evidence type="ECO:0000313" key="2">
    <source>
        <dbReference type="EMBL" id="EIE86884.1"/>
    </source>
</evidence>
<dbReference type="InParanoid" id="I1CEK4"/>
<organism evidence="2 3">
    <name type="scientific">Rhizopus delemar (strain RA 99-880 / ATCC MYA-4621 / FGSC 9543 / NRRL 43880)</name>
    <name type="common">Mucormycosis agent</name>
    <name type="synonym">Rhizopus arrhizus var. delemar</name>
    <dbReference type="NCBI Taxonomy" id="246409"/>
    <lineage>
        <taxon>Eukaryota</taxon>
        <taxon>Fungi</taxon>
        <taxon>Fungi incertae sedis</taxon>
        <taxon>Mucoromycota</taxon>
        <taxon>Mucoromycotina</taxon>
        <taxon>Mucoromycetes</taxon>
        <taxon>Mucorales</taxon>
        <taxon>Mucorineae</taxon>
        <taxon>Rhizopodaceae</taxon>
        <taxon>Rhizopus</taxon>
    </lineage>
</organism>
<feature type="transmembrane region" description="Helical" evidence="1">
    <location>
        <begin position="6"/>
        <end position="26"/>
    </location>
</feature>
<feature type="transmembrane region" description="Helical" evidence="1">
    <location>
        <begin position="38"/>
        <end position="58"/>
    </location>
</feature>
<name>I1CEK4_RHIO9</name>
<proteinExistence type="predicted"/>
<evidence type="ECO:0000313" key="3">
    <source>
        <dbReference type="Proteomes" id="UP000009138"/>
    </source>
</evidence>
<evidence type="ECO:0000256" key="1">
    <source>
        <dbReference type="SAM" id="Phobius"/>
    </source>
</evidence>
<dbReference type="EMBL" id="CH476740">
    <property type="protein sequence ID" value="EIE86884.1"/>
    <property type="molecule type" value="Genomic_DNA"/>
</dbReference>
<accession>I1CEK4</accession>
<protein>
    <submittedName>
        <fullName evidence="2">Uncharacterized protein</fullName>
    </submittedName>
</protein>
<dbReference type="RefSeq" id="XP_067522280.1">
    <property type="nucleotide sequence ID" value="XM_067666179.1"/>
</dbReference>
<keyword evidence="3" id="KW-1185">Reference proteome</keyword>
<dbReference type="AlphaFoldDB" id="I1CEK4"/>
<dbReference type="Proteomes" id="UP000009138">
    <property type="component" value="Unassembled WGS sequence"/>
</dbReference>
<keyword evidence="1" id="KW-0812">Transmembrane</keyword>
<dbReference type="VEuPathDB" id="FungiDB:RO3G_11595"/>
<dbReference type="GeneID" id="93618560"/>
<keyword evidence="1" id="KW-1133">Transmembrane helix</keyword>
<reference evidence="2 3" key="1">
    <citation type="journal article" date="2009" name="PLoS Genet.">
        <title>Genomic analysis of the basal lineage fungus Rhizopus oryzae reveals a whole-genome duplication.</title>
        <authorList>
            <person name="Ma L.-J."/>
            <person name="Ibrahim A.S."/>
            <person name="Skory C."/>
            <person name="Grabherr M.G."/>
            <person name="Burger G."/>
            <person name="Butler M."/>
            <person name="Elias M."/>
            <person name="Idnurm A."/>
            <person name="Lang B.F."/>
            <person name="Sone T."/>
            <person name="Abe A."/>
            <person name="Calvo S.E."/>
            <person name="Corrochano L.M."/>
            <person name="Engels R."/>
            <person name="Fu J."/>
            <person name="Hansberg W."/>
            <person name="Kim J.-M."/>
            <person name="Kodira C.D."/>
            <person name="Koehrsen M.J."/>
            <person name="Liu B."/>
            <person name="Miranda-Saavedra D."/>
            <person name="O'Leary S."/>
            <person name="Ortiz-Castellanos L."/>
            <person name="Poulter R."/>
            <person name="Rodriguez-Romero J."/>
            <person name="Ruiz-Herrera J."/>
            <person name="Shen Y.-Q."/>
            <person name="Zeng Q."/>
            <person name="Galagan J."/>
            <person name="Birren B.W."/>
            <person name="Cuomo C.A."/>
            <person name="Wickes B.L."/>
        </authorList>
    </citation>
    <scope>NUCLEOTIDE SEQUENCE [LARGE SCALE GENOMIC DNA]</scope>
    <source>
        <strain evidence="3">RA 99-880 / ATCC MYA-4621 / FGSC 9543 / NRRL 43880</strain>
    </source>
</reference>
<keyword evidence="1" id="KW-0472">Membrane</keyword>
<gene>
    <name evidence="2" type="ORF">RO3G_11595</name>
</gene>